<accession>A0ABZ3IDE4</accession>
<dbReference type="PANTHER" id="PTHR30244">
    <property type="entry name" value="TRANSAMINASE"/>
    <property type="match status" value="1"/>
</dbReference>
<dbReference type="Proteomes" id="UP001440612">
    <property type="component" value="Chromosome"/>
</dbReference>
<evidence type="ECO:0000313" key="4">
    <source>
        <dbReference type="Proteomes" id="UP001440612"/>
    </source>
</evidence>
<dbReference type="InterPro" id="IPR015422">
    <property type="entry name" value="PyrdxlP-dep_Trfase_small"/>
</dbReference>
<dbReference type="InterPro" id="IPR000653">
    <property type="entry name" value="DegT/StrS_aminotransferase"/>
</dbReference>
<dbReference type="EMBL" id="CP150951">
    <property type="protein sequence ID" value="XFO62910.1"/>
    <property type="molecule type" value="Genomic_DNA"/>
</dbReference>
<dbReference type="PANTHER" id="PTHR30244:SF34">
    <property type="entry name" value="DTDP-4-AMINO-4,6-DIDEOXYGALACTOSE TRANSAMINASE"/>
    <property type="match status" value="1"/>
</dbReference>
<dbReference type="InterPro" id="IPR015424">
    <property type="entry name" value="PyrdxlP-dep_Trfase"/>
</dbReference>
<dbReference type="GO" id="GO:0008483">
    <property type="term" value="F:transaminase activity"/>
    <property type="evidence" value="ECO:0007669"/>
    <property type="project" value="UniProtKB-KW"/>
</dbReference>
<proteinExistence type="inferred from homology"/>
<sequence>MTENFIGSFTQQEPIPADAIAAANAVMQHGRLHRYNTVDGEIAETALLEEEFAAYTGAKYCLAVASGGYAMTTALRASGVQHGDKVLTNAFTLAPVPGAIAAVGGLPIYVGVTEDLVIDLDDLAAKLDQSKVLLLSHMRGHICDMDRLMAMCNNAGVTVIEDCAHTMGAAWDGVPSGRWGRFGCYSTQTYKHINSGEGGLLICDGAEDMARAIMLSGSYMLFEKHRAAPPPETFAQIKYETPNISGRMDNLRAAILRPQLRDLATQATRWNERYQVLEDQLSDVPGLTLPNRPAKEQFVASSFQFLLLDWGAEATETLMNRCSARGVELKWFGRAEPAGFTSRYDSWRYAPSEPMPASDRVLAGIVDMRLPLTFSLEDCALIARIIRDEVSIVYQGMMAATA</sequence>
<evidence type="ECO:0000256" key="1">
    <source>
        <dbReference type="ARBA" id="ARBA00037999"/>
    </source>
</evidence>
<keyword evidence="2" id="KW-0663">Pyridoxal phosphate</keyword>
<comment type="similarity">
    <text evidence="1 2">Belongs to the DegT/DnrJ/EryC1 family.</text>
</comment>
<dbReference type="Pfam" id="PF01041">
    <property type="entry name" value="DegT_DnrJ_EryC1"/>
    <property type="match status" value="1"/>
</dbReference>
<dbReference type="Gene3D" id="3.40.640.10">
    <property type="entry name" value="Type I PLP-dependent aspartate aminotransferase-like (Major domain)"/>
    <property type="match status" value="1"/>
</dbReference>
<reference evidence="4" key="1">
    <citation type="submission" date="2024-04" db="EMBL/GenBank/DDBJ databases">
        <title>Phylogenomic analyses of a clade within the roseobacter group suggest taxonomic reassignments of species of the genera Aestuariivita, Citreicella, Loktanella, Nautella, Pelagibaca, Ruegeria, Thalassobius, Thiobacimonas and Tropicibacter, and the proposal o.</title>
        <authorList>
            <person name="Jeon C.O."/>
        </authorList>
    </citation>
    <scope>NUCLEOTIDE SEQUENCE [LARGE SCALE GENOMIC DNA]</scope>
    <source>
        <strain evidence="4">BS5-3</strain>
    </source>
</reference>
<organism evidence="3 4">
    <name type="scientific">Yoonia phaeophyticola</name>
    <dbReference type="NCBI Taxonomy" id="3137369"/>
    <lineage>
        <taxon>Bacteria</taxon>
        <taxon>Pseudomonadati</taxon>
        <taxon>Pseudomonadota</taxon>
        <taxon>Alphaproteobacteria</taxon>
        <taxon>Rhodobacterales</taxon>
        <taxon>Paracoccaceae</taxon>
        <taxon>Yoonia</taxon>
    </lineage>
</organism>
<keyword evidence="3" id="KW-0032">Aminotransferase</keyword>
<evidence type="ECO:0000256" key="2">
    <source>
        <dbReference type="RuleBase" id="RU004508"/>
    </source>
</evidence>
<dbReference type="InterPro" id="IPR015421">
    <property type="entry name" value="PyrdxlP-dep_Trfase_major"/>
</dbReference>
<evidence type="ECO:0000313" key="3">
    <source>
        <dbReference type="EMBL" id="XFO62910.1"/>
    </source>
</evidence>
<gene>
    <name evidence="3" type="ORF">AABB29_17550</name>
</gene>
<protein>
    <submittedName>
        <fullName evidence="3">DegT/DnrJ/EryC1/StrS family aminotransferase</fullName>
    </submittedName>
</protein>
<dbReference type="Gene3D" id="3.90.1150.10">
    <property type="entry name" value="Aspartate Aminotransferase, domain 1"/>
    <property type="match status" value="1"/>
</dbReference>
<keyword evidence="3" id="KW-0808">Transferase</keyword>
<dbReference type="RefSeq" id="WP_373636519.1">
    <property type="nucleotide sequence ID" value="NZ_CP150951.2"/>
</dbReference>
<name>A0ABZ3IDE4_9RHOB</name>
<keyword evidence="4" id="KW-1185">Reference proteome</keyword>
<dbReference type="SUPFAM" id="SSF53383">
    <property type="entry name" value="PLP-dependent transferases"/>
    <property type="match status" value="1"/>
</dbReference>